<reference evidence="5 6" key="1">
    <citation type="journal article" date="2021" name="Sci. Rep.">
        <title>The distribution of antibiotic resistance genes in chicken gut microbiota commensals.</title>
        <authorList>
            <person name="Juricova H."/>
            <person name="Matiasovicova J."/>
            <person name="Kubasova T."/>
            <person name="Cejkova D."/>
            <person name="Rychlik I."/>
        </authorList>
    </citation>
    <scope>NUCLEOTIDE SEQUENCE [LARGE SCALE GENOMIC DNA]</scope>
    <source>
        <strain evidence="5 6">An431b</strain>
    </source>
</reference>
<comment type="similarity">
    <text evidence="1">Belongs to the acetyl-CoA hydrolase/transferase family.</text>
</comment>
<accession>A0ABS2GBY8</accession>
<protein>
    <submittedName>
        <fullName evidence="5">Acetyl-CoA hydrolase/transferase family protein</fullName>
    </submittedName>
</protein>
<sequence>MSWEKIYEQRKCSAEEAVAKIQSGDRVLLSNAVGEPFPLVEAMVKNKGNYENITVSQMVTMGSGSYSWKENADVFTFEGWFISGSTRGCLKEGHGEFVPVYLHQVPTFIKNDMFHVDVMMVMVSPPDENGFVSTGLSCDYTVQGIESARTVLAEVNRQAPCVPGGTKIHVSQIDAFVETDRPLPELQIPRIGETEKKIGKYCASLVEDGSTLQIGIGAIPDAVLSELKDKKHLGIHSEMISDGVVDLFEAGVIDNTQKTLHKGKIVATFLMGTKKLYDFARNNPVMEMLPADYVNHPAIIAQNNQMVSINSCIQVDLFGQVASDMLGTHQFSGVGGQVDFVRGTAMALDGRGKSIIAMSSVVEKKDGTRISKIVPSLPEGTAVTTSRQDVDYVVTEYGIARLKGKTLLERGKALIAIAHPEFRTELEAALLLKIHKNEKK</sequence>
<comment type="caution">
    <text evidence="5">The sequence shown here is derived from an EMBL/GenBank/DDBJ whole genome shotgun (WGS) entry which is preliminary data.</text>
</comment>
<feature type="domain" description="Acetyl-CoA hydrolase/transferase C-terminal" evidence="4">
    <location>
        <begin position="272"/>
        <end position="428"/>
    </location>
</feature>
<evidence type="ECO:0000256" key="2">
    <source>
        <dbReference type="ARBA" id="ARBA00022679"/>
    </source>
</evidence>
<dbReference type="Gene3D" id="3.40.1080.20">
    <property type="entry name" value="Acetyl-CoA hydrolase/transferase C-terminal domain"/>
    <property type="match status" value="1"/>
</dbReference>
<dbReference type="Pfam" id="PF02550">
    <property type="entry name" value="AcetylCoA_hydro"/>
    <property type="match status" value="1"/>
</dbReference>
<dbReference type="InterPro" id="IPR038460">
    <property type="entry name" value="AcetylCoA_hyd_C_sf"/>
</dbReference>
<dbReference type="Gene3D" id="3.30.750.70">
    <property type="entry name" value="4-hydroxybutyrate coenzyme like domains"/>
    <property type="match status" value="1"/>
</dbReference>
<dbReference type="InterPro" id="IPR026888">
    <property type="entry name" value="AcetylCoA_hyd_C"/>
</dbReference>
<dbReference type="EMBL" id="JACSNV010000034">
    <property type="protein sequence ID" value="MBM6878971.1"/>
    <property type="molecule type" value="Genomic_DNA"/>
</dbReference>
<keyword evidence="5" id="KW-0378">Hydrolase</keyword>
<keyword evidence="2" id="KW-0808">Transferase</keyword>
<dbReference type="SUPFAM" id="SSF100950">
    <property type="entry name" value="NagB/RpiA/CoA transferase-like"/>
    <property type="match status" value="2"/>
</dbReference>
<name>A0ABS2GBY8_9FIRM</name>
<dbReference type="InterPro" id="IPR037171">
    <property type="entry name" value="NagB/RpiA_transferase-like"/>
</dbReference>
<gene>
    <name evidence="5" type="ORF">H9X83_12625</name>
</gene>
<evidence type="ECO:0000313" key="5">
    <source>
        <dbReference type="EMBL" id="MBM6878971.1"/>
    </source>
</evidence>
<evidence type="ECO:0000313" key="6">
    <source>
        <dbReference type="Proteomes" id="UP000729290"/>
    </source>
</evidence>
<dbReference type="InterPro" id="IPR003702">
    <property type="entry name" value="ActCoA_hydro_N"/>
</dbReference>
<dbReference type="PANTHER" id="PTHR21432:SF20">
    <property type="entry name" value="ACETYL-COA HYDROLASE"/>
    <property type="match status" value="1"/>
</dbReference>
<evidence type="ECO:0000256" key="1">
    <source>
        <dbReference type="ARBA" id="ARBA00009632"/>
    </source>
</evidence>
<feature type="domain" description="Acetyl-CoA hydrolase/transferase N-terminal" evidence="3">
    <location>
        <begin position="5"/>
        <end position="180"/>
    </location>
</feature>
<dbReference type="InterPro" id="IPR046433">
    <property type="entry name" value="ActCoA_hydro"/>
</dbReference>
<dbReference type="PANTHER" id="PTHR21432">
    <property type="entry name" value="ACETYL-COA HYDROLASE-RELATED"/>
    <property type="match status" value="1"/>
</dbReference>
<dbReference type="Gene3D" id="3.40.1080.10">
    <property type="entry name" value="Glutaconate Coenzyme A-transferase"/>
    <property type="match status" value="1"/>
</dbReference>
<dbReference type="Pfam" id="PF13336">
    <property type="entry name" value="AcetylCoA_hyd_C"/>
    <property type="match status" value="1"/>
</dbReference>
<proteinExistence type="inferred from homology"/>
<dbReference type="Proteomes" id="UP000729290">
    <property type="component" value="Unassembled WGS sequence"/>
</dbReference>
<evidence type="ECO:0000259" key="3">
    <source>
        <dbReference type="Pfam" id="PF02550"/>
    </source>
</evidence>
<evidence type="ECO:0000259" key="4">
    <source>
        <dbReference type="Pfam" id="PF13336"/>
    </source>
</evidence>
<dbReference type="GO" id="GO:0016787">
    <property type="term" value="F:hydrolase activity"/>
    <property type="evidence" value="ECO:0007669"/>
    <property type="project" value="UniProtKB-KW"/>
</dbReference>
<keyword evidence="6" id="KW-1185">Reference proteome</keyword>
<dbReference type="RefSeq" id="WP_205134604.1">
    <property type="nucleotide sequence ID" value="NZ_JACSNT010000032.1"/>
</dbReference>
<organism evidence="5 6">
    <name type="scientific">Anaerotignum lactatifermentans</name>
    <dbReference type="NCBI Taxonomy" id="160404"/>
    <lineage>
        <taxon>Bacteria</taxon>
        <taxon>Bacillati</taxon>
        <taxon>Bacillota</taxon>
        <taxon>Clostridia</taxon>
        <taxon>Lachnospirales</taxon>
        <taxon>Anaerotignaceae</taxon>
        <taxon>Anaerotignum</taxon>
    </lineage>
</organism>